<keyword evidence="5 12" id="KW-0235">DNA replication</keyword>
<evidence type="ECO:0000313" key="16">
    <source>
        <dbReference type="Proteomes" id="UP000426424"/>
    </source>
</evidence>
<dbReference type="OrthoDB" id="9803773at2"/>
<dbReference type="InterPro" id="IPR019475">
    <property type="entry name" value="DNA_primase_DnaB-bd"/>
</dbReference>
<dbReference type="GO" id="GO:0003899">
    <property type="term" value="F:DNA-directed RNA polymerase activity"/>
    <property type="evidence" value="ECO:0007669"/>
    <property type="project" value="UniProtKB-UniRule"/>
</dbReference>
<evidence type="ECO:0000256" key="5">
    <source>
        <dbReference type="ARBA" id="ARBA00022705"/>
    </source>
</evidence>
<comment type="cofactor">
    <cofactor evidence="12">
        <name>Zn(2+)</name>
        <dbReference type="ChEBI" id="CHEBI:29105"/>
    </cofactor>
    <text evidence="12">Binds 1 zinc ion per monomer.</text>
</comment>
<comment type="domain">
    <text evidence="12">Contains an N-terminal zinc-binding domain, a central core domain that contains the primase activity, and a C-terminal DnaB-binding domain.</text>
</comment>
<keyword evidence="9" id="KW-0460">Magnesium</keyword>
<dbReference type="InterPro" id="IPR002694">
    <property type="entry name" value="Znf_CHC2"/>
</dbReference>
<dbReference type="InterPro" id="IPR050219">
    <property type="entry name" value="DnaG_primase"/>
</dbReference>
<dbReference type="Pfam" id="PF08275">
    <property type="entry name" value="DNAG_N"/>
    <property type="match status" value="1"/>
</dbReference>
<evidence type="ECO:0000313" key="15">
    <source>
        <dbReference type="EMBL" id="QGU32672.1"/>
    </source>
</evidence>
<evidence type="ECO:0000256" key="6">
    <source>
        <dbReference type="ARBA" id="ARBA00022723"/>
    </source>
</evidence>
<dbReference type="NCBIfam" id="TIGR01391">
    <property type="entry name" value="dnaG"/>
    <property type="match status" value="1"/>
</dbReference>
<dbReference type="SMART" id="SM00766">
    <property type="entry name" value="DnaG_DnaB_bind"/>
    <property type="match status" value="1"/>
</dbReference>
<dbReference type="InterPro" id="IPR034151">
    <property type="entry name" value="TOPRIM_DnaG_bac"/>
</dbReference>
<keyword evidence="8 12" id="KW-0862">Zinc</keyword>
<dbReference type="SMART" id="SM00400">
    <property type="entry name" value="ZnF_CHCC"/>
    <property type="match status" value="1"/>
</dbReference>
<dbReference type="PANTHER" id="PTHR30313">
    <property type="entry name" value="DNA PRIMASE"/>
    <property type="match status" value="1"/>
</dbReference>
<evidence type="ECO:0000256" key="10">
    <source>
        <dbReference type="ARBA" id="ARBA00023125"/>
    </source>
</evidence>
<feature type="region of interest" description="Disordered" evidence="13">
    <location>
        <begin position="554"/>
        <end position="577"/>
    </location>
</feature>
<dbReference type="Pfam" id="PF01807">
    <property type="entry name" value="Zn_ribbon_DnaG"/>
    <property type="match status" value="1"/>
</dbReference>
<keyword evidence="10 12" id="KW-0238">DNA-binding</keyword>
<dbReference type="GO" id="GO:0006269">
    <property type="term" value="P:DNA replication, synthesis of primer"/>
    <property type="evidence" value="ECO:0007669"/>
    <property type="project" value="UniProtKB-UniRule"/>
</dbReference>
<dbReference type="GO" id="GO:0000428">
    <property type="term" value="C:DNA-directed RNA polymerase complex"/>
    <property type="evidence" value="ECO:0007669"/>
    <property type="project" value="UniProtKB-KW"/>
</dbReference>
<dbReference type="CDD" id="cd03364">
    <property type="entry name" value="TOPRIM_DnaG_primases"/>
    <property type="match status" value="1"/>
</dbReference>
<dbReference type="GO" id="GO:0005737">
    <property type="term" value="C:cytoplasm"/>
    <property type="evidence" value="ECO:0007669"/>
    <property type="project" value="TreeGrafter"/>
</dbReference>
<dbReference type="KEGG" id="ttp:E6P07_06555"/>
<keyword evidence="7 12" id="KW-0863">Zinc-finger</keyword>
<dbReference type="InterPro" id="IPR006295">
    <property type="entry name" value="DNA_primase_DnaG"/>
</dbReference>
<dbReference type="InterPro" id="IPR036977">
    <property type="entry name" value="DNA_primase_Znf_CHC2"/>
</dbReference>
<keyword evidence="1 12" id="KW-0240">DNA-directed RNA polymerase</keyword>
<gene>
    <name evidence="12" type="primary">dnaG</name>
    <name evidence="15" type="ORF">E6P07_06555</name>
</gene>
<dbReference type="SUPFAM" id="SSF57783">
    <property type="entry name" value="Zinc beta-ribbon"/>
    <property type="match status" value="1"/>
</dbReference>
<dbReference type="Gene3D" id="1.20.50.20">
    <property type="entry name" value="DnaG, RNA polymerase domain, helical bundle"/>
    <property type="match status" value="1"/>
</dbReference>
<keyword evidence="16" id="KW-1185">Reference proteome</keyword>
<dbReference type="InterPro" id="IPR006171">
    <property type="entry name" value="TOPRIM_dom"/>
</dbReference>
<evidence type="ECO:0000256" key="1">
    <source>
        <dbReference type="ARBA" id="ARBA00022478"/>
    </source>
</evidence>
<dbReference type="Gene3D" id="1.10.860.10">
    <property type="entry name" value="DNAb Helicase, Chain A"/>
    <property type="match status" value="1"/>
</dbReference>
<evidence type="ECO:0000256" key="9">
    <source>
        <dbReference type="ARBA" id="ARBA00022842"/>
    </source>
</evidence>
<dbReference type="SMART" id="SM00493">
    <property type="entry name" value="TOPRIM"/>
    <property type="match status" value="1"/>
</dbReference>
<dbReference type="InterPro" id="IPR013173">
    <property type="entry name" value="DNA_primase_DnaG_DnaB-bd_dom"/>
</dbReference>
<feature type="zinc finger region" description="CHC2-type" evidence="12">
    <location>
        <begin position="40"/>
        <end position="64"/>
    </location>
</feature>
<comment type="similarity">
    <text evidence="12">Belongs to the DnaG primase family.</text>
</comment>
<dbReference type="Proteomes" id="UP000426424">
    <property type="component" value="Chromosome"/>
</dbReference>
<dbReference type="HAMAP" id="MF_00974">
    <property type="entry name" value="DNA_primase_DnaG"/>
    <property type="match status" value="1"/>
</dbReference>
<evidence type="ECO:0000256" key="13">
    <source>
        <dbReference type="SAM" id="MobiDB-lite"/>
    </source>
</evidence>
<accession>A0A6I6E4I0</accession>
<dbReference type="InterPro" id="IPR016136">
    <property type="entry name" value="DNA_helicase_N/primase_C"/>
</dbReference>
<dbReference type="Pfam" id="PF10410">
    <property type="entry name" value="DnaB_bind"/>
    <property type="match status" value="1"/>
</dbReference>
<dbReference type="FunFam" id="3.40.1360.10:FF:000002">
    <property type="entry name" value="DNA primase"/>
    <property type="match status" value="1"/>
</dbReference>
<dbReference type="EC" id="2.7.7.101" evidence="12"/>
<dbReference type="EMBL" id="CP039268">
    <property type="protein sequence ID" value="QGU32672.1"/>
    <property type="molecule type" value="Genomic_DNA"/>
</dbReference>
<keyword evidence="3 12" id="KW-0808">Transferase</keyword>
<dbReference type="SUPFAM" id="SSF117023">
    <property type="entry name" value="DNA primase DnaG, C-terminal domain"/>
    <property type="match status" value="1"/>
</dbReference>
<dbReference type="InterPro" id="IPR030846">
    <property type="entry name" value="DnaG_bac"/>
</dbReference>
<evidence type="ECO:0000256" key="7">
    <source>
        <dbReference type="ARBA" id="ARBA00022771"/>
    </source>
</evidence>
<reference evidence="15 16" key="1">
    <citation type="submission" date="2019-12" db="EMBL/GenBank/DDBJ databases">
        <title>The complete genome of the thermophilic, anoxygenic phototrophic gammaproteobacterium Thermochromatium tepidum.</title>
        <authorList>
            <person name="Sattley W.M."/>
            <person name="Swingley W.D."/>
            <person name="Burchell B.M."/>
            <person name="Gurbani S.A."/>
            <person name="Kujawa C.M."/>
            <person name="Nuccio D.A."/>
            <person name="Schladweiler J."/>
            <person name="Shaffer K.N."/>
            <person name="Stokes L.M."/>
            <person name="Touchman J.W."/>
            <person name="Blankenship R.E."/>
            <person name="Madigan M.T."/>
        </authorList>
    </citation>
    <scope>NUCLEOTIDE SEQUENCE [LARGE SCALE GENOMIC DNA]</scope>
    <source>
        <strain evidence="15 16">ATCC 43061</strain>
    </source>
</reference>
<evidence type="ECO:0000259" key="14">
    <source>
        <dbReference type="PROSITE" id="PS50880"/>
    </source>
</evidence>
<dbReference type="Gene3D" id="3.40.1360.10">
    <property type="match status" value="1"/>
</dbReference>
<keyword evidence="6 12" id="KW-0479">Metal-binding</keyword>
<evidence type="ECO:0000256" key="2">
    <source>
        <dbReference type="ARBA" id="ARBA00022515"/>
    </source>
</evidence>
<evidence type="ECO:0000256" key="3">
    <source>
        <dbReference type="ARBA" id="ARBA00022679"/>
    </source>
</evidence>
<dbReference type="PROSITE" id="PS50880">
    <property type="entry name" value="TOPRIM"/>
    <property type="match status" value="1"/>
</dbReference>
<evidence type="ECO:0000256" key="4">
    <source>
        <dbReference type="ARBA" id="ARBA00022695"/>
    </source>
</evidence>
<name>A0A6I6E4I0_THETI</name>
<dbReference type="GO" id="GO:1990077">
    <property type="term" value="C:primosome complex"/>
    <property type="evidence" value="ECO:0007669"/>
    <property type="project" value="UniProtKB-KW"/>
</dbReference>
<dbReference type="Pfam" id="PF13155">
    <property type="entry name" value="Toprim_2"/>
    <property type="match status" value="1"/>
</dbReference>
<dbReference type="FunFam" id="3.90.580.10:FF:000001">
    <property type="entry name" value="DNA primase"/>
    <property type="match status" value="1"/>
</dbReference>
<keyword evidence="4 12" id="KW-0548">Nucleotidyltransferase</keyword>
<dbReference type="FunFam" id="3.90.980.10:FF:000001">
    <property type="entry name" value="DNA primase"/>
    <property type="match status" value="1"/>
</dbReference>
<keyword evidence="11 12" id="KW-0804">Transcription</keyword>
<dbReference type="InterPro" id="IPR013264">
    <property type="entry name" value="DNAG_N"/>
</dbReference>
<evidence type="ECO:0000256" key="12">
    <source>
        <dbReference type="HAMAP-Rule" id="MF_00974"/>
    </source>
</evidence>
<organism evidence="15 16">
    <name type="scientific">Thermochromatium tepidum ATCC 43061</name>
    <dbReference type="NCBI Taxonomy" id="316276"/>
    <lineage>
        <taxon>Bacteria</taxon>
        <taxon>Pseudomonadati</taxon>
        <taxon>Pseudomonadota</taxon>
        <taxon>Gammaproteobacteria</taxon>
        <taxon>Chromatiales</taxon>
        <taxon>Chromatiaceae</taxon>
        <taxon>Thermochromatium</taxon>
    </lineage>
</organism>
<dbReference type="RefSeq" id="WP_153974868.1">
    <property type="nucleotide sequence ID" value="NZ_CP039268.1"/>
</dbReference>
<proteinExistence type="inferred from homology"/>
<dbReference type="PANTHER" id="PTHR30313:SF2">
    <property type="entry name" value="DNA PRIMASE"/>
    <property type="match status" value="1"/>
</dbReference>
<comment type="catalytic activity">
    <reaction evidence="12">
        <text>ssDNA + n NTP = ssDNA/pppN(pN)n-1 hybrid + (n-1) diphosphate.</text>
        <dbReference type="EC" id="2.7.7.101"/>
    </reaction>
</comment>
<feature type="domain" description="Toprim" evidence="14">
    <location>
        <begin position="256"/>
        <end position="351"/>
    </location>
</feature>
<dbReference type="Pfam" id="PF08278">
    <property type="entry name" value="DnaG_DnaB_bind"/>
    <property type="match status" value="1"/>
</dbReference>
<dbReference type="GO" id="GO:0003677">
    <property type="term" value="F:DNA binding"/>
    <property type="evidence" value="ECO:0007669"/>
    <property type="project" value="UniProtKB-KW"/>
</dbReference>
<comment type="function">
    <text evidence="12">RNA polymerase that catalyzes the synthesis of short RNA molecules used as primers for DNA polymerase during DNA replication.</text>
</comment>
<dbReference type="GO" id="GO:0008270">
    <property type="term" value="F:zinc ion binding"/>
    <property type="evidence" value="ECO:0007669"/>
    <property type="project" value="UniProtKB-UniRule"/>
</dbReference>
<evidence type="ECO:0000256" key="8">
    <source>
        <dbReference type="ARBA" id="ARBA00022833"/>
    </source>
</evidence>
<dbReference type="AlphaFoldDB" id="A0A6I6E4I0"/>
<sequence length="577" mass="64731">MAGRIPPEFIDQLLARTDIVELIGSRLQLRKAGREFQARCPFHDEKTPSFSVSPDKQFYHCFGCGAHGTAIGFLMAYDHLSFREAVEELAERAGLEIPSDGTPMQSAPDHGPLYRLMEDVALYYRRQLREHPQAQDALEYLKGRGLTGEIAARFGLGYAPAHGNPVLTQFGQDAAARVRLQTVGLISEQDGRPYDKFRNRVMFPIRDRRGRVIGFGGRVLGNGKPKYLNSPETPIFHKGHELYGLYEAQRANRTFDTLIVVEGYLDVVALAQFGITNAVATLGTATTPEHLKQLFKCAPDIVFCFDGDQAGRAGAWKALETALPQATGHQAIRFLFLPEGDDPDTLVRREGAEGFRSRLKQAQPLSDFLFEHLRESMDTTTLDGRARFASRIQPHIERLPNGLYRDLLIKRLADFTGVPTLKSAAEHRPRPRARPAKPARPSLVAQAIALLLDRPDLAPQALTISDDWRRSTQRGVDILIRLLDRLSQAPELTKAQLLEGWREHPYFGALQRLSVHPFLQDIGAEGAAAELTGAIERLSNEVREHEWRQLLNKRSPSEWTPEERARLARSLKKRAPD</sequence>
<evidence type="ECO:0000256" key="11">
    <source>
        <dbReference type="ARBA" id="ARBA00023163"/>
    </source>
</evidence>
<dbReference type="SUPFAM" id="SSF56731">
    <property type="entry name" value="DNA primase core"/>
    <property type="match status" value="1"/>
</dbReference>
<dbReference type="InterPro" id="IPR037068">
    <property type="entry name" value="DNA_primase_core_N_sf"/>
</dbReference>
<comment type="subunit">
    <text evidence="12">Monomer. Interacts with DnaB.</text>
</comment>
<dbReference type="Gene3D" id="3.90.980.10">
    <property type="entry name" value="DNA primase, catalytic core, N-terminal domain"/>
    <property type="match status" value="1"/>
</dbReference>
<protein>
    <recommendedName>
        <fullName evidence="12">DNA primase</fullName>
        <ecNumber evidence="12">2.7.7.101</ecNumber>
    </recommendedName>
</protein>
<keyword evidence="2 12" id="KW-0639">Primosome</keyword>
<feature type="compositionally biased region" description="Basic residues" evidence="13">
    <location>
        <begin position="567"/>
        <end position="577"/>
    </location>
</feature>
<dbReference type="Gene3D" id="3.90.580.10">
    <property type="entry name" value="Zinc finger, CHC2-type domain"/>
    <property type="match status" value="1"/>
</dbReference>